<evidence type="ECO:0000256" key="1">
    <source>
        <dbReference type="SAM" id="MobiDB-lite"/>
    </source>
</evidence>
<keyword evidence="3" id="KW-1185">Reference proteome</keyword>
<reference evidence="3" key="1">
    <citation type="journal article" date="2019" name="Int. J. Syst. Evol. Microbiol.">
        <title>The Global Catalogue of Microorganisms (GCM) 10K type strain sequencing project: providing services to taxonomists for standard genome sequencing and annotation.</title>
        <authorList>
            <consortium name="The Broad Institute Genomics Platform"/>
            <consortium name="The Broad Institute Genome Sequencing Center for Infectious Disease"/>
            <person name="Wu L."/>
            <person name="Ma J."/>
        </authorList>
    </citation>
    <scope>NUCLEOTIDE SEQUENCE [LARGE SCALE GENOMIC DNA]</scope>
    <source>
        <strain evidence="3">JCM 16702</strain>
    </source>
</reference>
<comment type="caution">
    <text evidence="2">The sequence shown here is derived from an EMBL/GenBank/DDBJ whole genome shotgun (WGS) entry which is preliminary data.</text>
</comment>
<dbReference type="EMBL" id="BAAAZG010000002">
    <property type="protein sequence ID" value="GAA4059709.1"/>
    <property type="molecule type" value="Genomic_DNA"/>
</dbReference>
<evidence type="ECO:0000313" key="3">
    <source>
        <dbReference type="Proteomes" id="UP001500683"/>
    </source>
</evidence>
<dbReference type="RefSeq" id="WP_344941409.1">
    <property type="nucleotide sequence ID" value="NZ_BAAAZG010000002.1"/>
</dbReference>
<proteinExistence type="predicted"/>
<evidence type="ECO:0008006" key="4">
    <source>
        <dbReference type="Google" id="ProtNLM"/>
    </source>
</evidence>
<dbReference type="InterPro" id="IPR011604">
    <property type="entry name" value="PDDEXK-like_dom_sf"/>
</dbReference>
<feature type="region of interest" description="Disordered" evidence="1">
    <location>
        <begin position="1"/>
        <end position="24"/>
    </location>
</feature>
<accession>A0ABP7V5B4</accession>
<organism evidence="2 3">
    <name type="scientific">Actinomadura miaoliensis</name>
    <dbReference type="NCBI Taxonomy" id="430685"/>
    <lineage>
        <taxon>Bacteria</taxon>
        <taxon>Bacillati</taxon>
        <taxon>Actinomycetota</taxon>
        <taxon>Actinomycetes</taxon>
        <taxon>Streptosporangiales</taxon>
        <taxon>Thermomonosporaceae</taxon>
        <taxon>Actinomadura</taxon>
    </lineage>
</organism>
<evidence type="ECO:0000313" key="2">
    <source>
        <dbReference type="EMBL" id="GAA4059709.1"/>
    </source>
</evidence>
<name>A0ABP7V5B4_9ACTN</name>
<dbReference type="Gene3D" id="3.90.320.10">
    <property type="match status" value="1"/>
</dbReference>
<dbReference type="Proteomes" id="UP001500683">
    <property type="component" value="Unassembled WGS sequence"/>
</dbReference>
<sequence length="281" mass="31240">MTRDPAAQAAGDIDTSRVGWPTPADLDAVSPAEAVRRELMWAIENRIDYAPRSLQTRLGPSELGHPCQRRIGYKLTGAEISNPGDPAWYPTIGTAVHGWLEDVMKWLNGHLGSLVEGGPRFLLEHQVDVGEILGEHITGKSDVYDRVTGGVIDWKIVGERQLKKYKEKGPGDQYRVQGHLYGRGWQRRGMPVNYVAVFFLPRDRMLRDAYFWHEPYDEQIAVQALARAEGITTMVRNLGTGALPMLSTADAHCTFCPYFLPASTQVEEACPGHPGATGYIR</sequence>
<protein>
    <recommendedName>
        <fullName evidence="4">PD-(D/E)XK endonuclease-like domain-containing protein</fullName>
    </recommendedName>
</protein>
<gene>
    <name evidence="2" type="ORF">GCM10022214_10280</name>
</gene>